<keyword evidence="1" id="KW-0812">Transmembrane</keyword>
<name>A0ABW8PAL1_9FLAO</name>
<feature type="transmembrane region" description="Helical" evidence="1">
    <location>
        <begin position="127"/>
        <end position="144"/>
    </location>
</feature>
<gene>
    <name evidence="2" type="ORF">V3I07_10630</name>
</gene>
<evidence type="ECO:0000313" key="2">
    <source>
        <dbReference type="EMBL" id="MFK7001351.1"/>
    </source>
</evidence>
<dbReference type="RefSeq" id="WP_088398475.1">
    <property type="nucleotide sequence ID" value="NZ_CP067377.1"/>
</dbReference>
<accession>A0ABW8PAL1</accession>
<evidence type="ECO:0008006" key="4">
    <source>
        <dbReference type="Google" id="ProtNLM"/>
    </source>
</evidence>
<feature type="transmembrane region" description="Helical" evidence="1">
    <location>
        <begin position="92"/>
        <end position="115"/>
    </location>
</feature>
<protein>
    <recommendedName>
        <fullName evidence="4">GTP-binding protein</fullName>
    </recommendedName>
</protein>
<evidence type="ECO:0000313" key="3">
    <source>
        <dbReference type="Proteomes" id="UP001621706"/>
    </source>
</evidence>
<dbReference type="Proteomes" id="UP001621706">
    <property type="component" value="Unassembled WGS sequence"/>
</dbReference>
<evidence type="ECO:0000256" key="1">
    <source>
        <dbReference type="SAM" id="Phobius"/>
    </source>
</evidence>
<proteinExistence type="predicted"/>
<comment type="caution">
    <text evidence="2">The sequence shown here is derived from an EMBL/GenBank/DDBJ whole genome shotgun (WGS) entry which is preliminary data.</text>
</comment>
<dbReference type="EMBL" id="JAZGZP010000015">
    <property type="protein sequence ID" value="MFK7001351.1"/>
    <property type="molecule type" value="Genomic_DNA"/>
</dbReference>
<sequence>METKNTINLRLRFYKDIDETVDAVRQKFIDYKSQISSDYIMKIRRNHIQFTIGGVKQRYWSPYLTIELEEKEGSRGQATHIRGLFGPAQTMWTFFIFMHFMVAGIFTVFMMFAISDYMLKKSLISDFIVMGLMVFSWILLYILGRQTRENGYGQMNELEQEFLKIIEEA</sequence>
<reference evidence="2 3" key="1">
    <citation type="submission" date="2024-02" db="EMBL/GenBank/DDBJ databases">
        <title>Comparative Genomic Analysis of Flavobacterium Species Causing Columnaris Disease of Freshwater Fish in Thailand: Insights into Virulence and Resistance Mechanisms.</title>
        <authorList>
            <person name="Nguyen D."/>
            <person name="Chokmangmeepisarn P."/>
            <person name="Khianchaikhan K."/>
            <person name="Morishita M."/>
            <person name="Bunnoy A."/>
            <person name="Rodkhum C."/>
        </authorList>
    </citation>
    <scope>NUCLEOTIDE SEQUENCE [LARGE SCALE GENOMIC DNA]</scope>
    <source>
        <strain evidence="2 3">CNRT2201</strain>
    </source>
</reference>
<organism evidence="2 3">
    <name type="scientific">Flavobacterium oreochromis</name>
    <dbReference type="NCBI Taxonomy" id="2906078"/>
    <lineage>
        <taxon>Bacteria</taxon>
        <taxon>Pseudomonadati</taxon>
        <taxon>Bacteroidota</taxon>
        <taxon>Flavobacteriia</taxon>
        <taxon>Flavobacteriales</taxon>
        <taxon>Flavobacteriaceae</taxon>
        <taxon>Flavobacterium</taxon>
    </lineage>
</organism>
<keyword evidence="1" id="KW-1133">Transmembrane helix</keyword>
<dbReference type="GeneID" id="96797956"/>
<keyword evidence="1" id="KW-0472">Membrane</keyword>
<keyword evidence="3" id="KW-1185">Reference proteome</keyword>